<evidence type="ECO:0000313" key="3">
    <source>
        <dbReference type="Proteomes" id="UP000641803"/>
    </source>
</evidence>
<evidence type="ECO:0000256" key="1">
    <source>
        <dbReference type="SAM" id="MobiDB-lite"/>
    </source>
</evidence>
<keyword evidence="3" id="KW-1185">Reference proteome</keyword>
<dbReference type="EMBL" id="JACSQQ010000005">
    <property type="protein sequence ID" value="MBD7949614.1"/>
    <property type="molecule type" value="Genomic_DNA"/>
</dbReference>
<dbReference type="RefSeq" id="WP_191795021.1">
    <property type="nucleotide sequence ID" value="NZ_JACSQQ010000005.1"/>
</dbReference>
<gene>
    <name evidence="2" type="ORF">H9652_04215</name>
</gene>
<sequence>MTWGKVDDKLHSAIKWRGASKGARALWATGLSWCMDQLTDGFVPKEMLKHLDGTPAEVASLVRVGLWEEVDSGWLFHDWLDYQPSREQVLAERAAASERQRKARERAKAKREADP</sequence>
<comment type="caution">
    <text evidence="2">The sequence shown here is derived from an EMBL/GenBank/DDBJ whole genome shotgun (WGS) entry which is preliminary data.</text>
</comment>
<name>A0ABR8RP98_9CELL</name>
<organism evidence="2 3">
    <name type="scientific">Oerskovia rustica</name>
    <dbReference type="NCBI Taxonomy" id="2762237"/>
    <lineage>
        <taxon>Bacteria</taxon>
        <taxon>Bacillati</taxon>
        <taxon>Actinomycetota</taxon>
        <taxon>Actinomycetes</taxon>
        <taxon>Micrococcales</taxon>
        <taxon>Cellulomonadaceae</taxon>
        <taxon>Oerskovia</taxon>
    </lineage>
</organism>
<dbReference type="Proteomes" id="UP000641803">
    <property type="component" value="Unassembled WGS sequence"/>
</dbReference>
<feature type="region of interest" description="Disordered" evidence="1">
    <location>
        <begin position="91"/>
        <end position="115"/>
    </location>
</feature>
<accession>A0ABR8RP98</accession>
<reference evidence="2 3" key="1">
    <citation type="submission" date="2020-08" db="EMBL/GenBank/DDBJ databases">
        <title>A Genomic Blueprint of the Chicken Gut Microbiome.</title>
        <authorList>
            <person name="Gilroy R."/>
            <person name="Ravi A."/>
            <person name="Getino M."/>
            <person name="Pursley I."/>
            <person name="Horton D.L."/>
            <person name="Alikhan N.-F."/>
            <person name="Baker D."/>
            <person name="Gharbi K."/>
            <person name="Hall N."/>
            <person name="Watson M."/>
            <person name="Adriaenssens E.M."/>
            <person name="Foster-Nyarko E."/>
            <person name="Jarju S."/>
            <person name="Secka A."/>
            <person name="Antonio M."/>
            <person name="Oren A."/>
            <person name="Chaudhuri R."/>
            <person name="La Ragione R.M."/>
            <person name="Hildebrand F."/>
            <person name="Pallen M.J."/>
        </authorList>
    </citation>
    <scope>NUCLEOTIDE SEQUENCE [LARGE SCALE GENOMIC DNA]</scope>
    <source>
        <strain evidence="2 3">Sa4CUA1</strain>
    </source>
</reference>
<evidence type="ECO:0000313" key="2">
    <source>
        <dbReference type="EMBL" id="MBD7949614.1"/>
    </source>
</evidence>
<protein>
    <submittedName>
        <fullName evidence="2">Uncharacterized protein</fullName>
    </submittedName>
</protein>
<proteinExistence type="predicted"/>